<evidence type="ECO:0000313" key="7">
    <source>
        <dbReference type="EMBL" id="JAG59723.1"/>
    </source>
</evidence>
<feature type="domain" description="Peptidase S1" evidence="5">
    <location>
        <begin position="75"/>
        <end position="342"/>
    </location>
</feature>
<sequence>MLSFGILLLLMGTATLGMDQSRPTSRIPLSAWNGSSPEADLGNDSFPEPKLENSSSPRSDLDYIPLEVYFDFLKIAEFSNEAIRMIDFPWIVSLQNQDGSHLCSANILTSLHVFTTCRCLTLATGSVITPIIPRRPEDIFVIAGVSKLNLPLKVLMAKGQVRDVEKIHIHPRCSPLQKFDYAVAEMDHFFYFSPYIRPIPKLSYDRMEYLPSLCSSAGWKETLPGWNRPENYLDDMVVTKYIILQNKNDCPVAKEPQEGAQFICATLFPQRTVSFSSDGGFPLDPSSSNPGDHGSGLLCNERVIGILSHHSQDRMFSMFTSIGPAMPFFSPFFLEFINLSSKAPALHPALFLVLSSLAYHSLTSQAPV</sequence>
<reference evidence="6" key="2">
    <citation type="submission" date="2014-07" db="EMBL/GenBank/DDBJ databases">
        <authorList>
            <person name="Hull J."/>
        </authorList>
    </citation>
    <scope>NUCLEOTIDE SEQUENCE</scope>
</reference>
<evidence type="ECO:0000256" key="2">
    <source>
        <dbReference type="ARBA" id="ARBA00024195"/>
    </source>
</evidence>
<dbReference type="EMBL" id="GBRD01006098">
    <property type="protein sequence ID" value="JAG59723.1"/>
    <property type="molecule type" value="Transcribed_RNA"/>
</dbReference>
<organism evidence="6">
    <name type="scientific">Lygus hesperus</name>
    <name type="common">Western plant bug</name>
    <dbReference type="NCBI Taxonomy" id="30085"/>
    <lineage>
        <taxon>Eukaryota</taxon>
        <taxon>Metazoa</taxon>
        <taxon>Ecdysozoa</taxon>
        <taxon>Arthropoda</taxon>
        <taxon>Hexapoda</taxon>
        <taxon>Insecta</taxon>
        <taxon>Pterygota</taxon>
        <taxon>Neoptera</taxon>
        <taxon>Paraneoptera</taxon>
        <taxon>Hemiptera</taxon>
        <taxon>Heteroptera</taxon>
        <taxon>Panheteroptera</taxon>
        <taxon>Cimicomorpha</taxon>
        <taxon>Miridae</taxon>
        <taxon>Mirini</taxon>
        <taxon>Lygus</taxon>
    </lineage>
</organism>
<reference evidence="6" key="1">
    <citation type="journal article" date="2014" name="PLoS ONE">
        <title>Transcriptome-Based Identification of ABC Transporters in the Western Tarnished Plant Bug Lygus hesperus.</title>
        <authorList>
            <person name="Hull J.J."/>
            <person name="Chaney K."/>
            <person name="Geib S.M."/>
            <person name="Fabrick J.A."/>
            <person name="Brent C.S."/>
            <person name="Walsh D."/>
            <person name="Lavine L.C."/>
        </authorList>
    </citation>
    <scope>NUCLEOTIDE SEQUENCE</scope>
</reference>
<evidence type="ECO:0000259" key="5">
    <source>
        <dbReference type="PROSITE" id="PS50240"/>
    </source>
</evidence>
<dbReference type="Pfam" id="PF00089">
    <property type="entry name" value="Trypsin"/>
    <property type="match status" value="1"/>
</dbReference>
<protein>
    <submittedName>
        <fullName evidence="6">Ovochymase-2</fullName>
    </submittedName>
</protein>
<evidence type="ECO:0000256" key="4">
    <source>
        <dbReference type="SAM" id="SignalP"/>
    </source>
</evidence>
<dbReference type="SMART" id="SM00020">
    <property type="entry name" value="Tryp_SPc"/>
    <property type="match status" value="1"/>
</dbReference>
<reference evidence="7" key="3">
    <citation type="submission" date="2014-09" db="EMBL/GenBank/DDBJ databases">
        <authorList>
            <person name="Magalhaes I.L.F."/>
            <person name="Oliveira U."/>
            <person name="Santos F.R."/>
            <person name="Vidigal T.H.D.A."/>
            <person name="Brescovit A.D."/>
            <person name="Santos A.J."/>
        </authorList>
    </citation>
    <scope>NUCLEOTIDE SEQUENCE</scope>
</reference>
<dbReference type="SUPFAM" id="SSF50494">
    <property type="entry name" value="Trypsin-like serine proteases"/>
    <property type="match status" value="1"/>
</dbReference>
<dbReference type="PROSITE" id="PS50240">
    <property type="entry name" value="TRYPSIN_DOM"/>
    <property type="match status" value="1"/>
</dbReference>
<evidence type="ECO:0000313" key="6">
    <source>
        <dbReference type="EMBL" id="JAG13605.1"/>
    </source>
</evidence>
<evidence type="ECO:0000256" key="1">
    <source>
        <dbReference type="ARBA" id="ARBA00023157"/>
    </source>
</evidence>
<feature type="region of interest" description="Disordered" evidence="3">
    <location>
        <begin position="39"/>
        <end position="58"/>
    </location>
</feature>
<accession>A0A0A9X966</accession>
<dbReference type="InterPro" id="IPR001254">
    <property type="entry name" value="Trypsin_dom"/>
</dbReference>
<evidence type="ECO:0000256" key="3">
    <source>
        <dbReference type="SAM" id="MobiDB-lite"/>
    </source>
</evidence>
<dbReference type="PANTHER" id="PTHR24256">
    <property type="entry name" value="TRYPTASE-RELATED"/>
    <property type="match status" value="1"/>
</dbReference>
<dbReference type="GO" id="GO:0004252">
    <property type="term" value="F:serine-type endopeptidase activity"/>
    <property type="evidence" value="ECO:0007669"/>
    <property type="project" value="InterPro"/>
</dbReference>
<feature type="signal peptide" evidence="4">
    <location>
        <begin position="1"/>
        <end position="17"/>
    </location>
</feature>
<dbReference type="GO" id="GO:0006508">
    <property type="term" value="P:proteolysis"/>
    <property type="evidence" value="ECO:0007669"/>
    <property type="project" value="InterPro"/>
</dbReference>
<dbReference type="InterPro" id="IPR051487">
    <property type="entry name" value="Ser/Thr_Proteases_Immune/Dev"/>
</dbReference>
<name>A0A0A9X966_LYGHE</name>
<dbReference type="InterPro" id="IPR009003">
    <property type="entry name" value="Peptidase_S1_PA"/>
</dbReference>
<feature type="chain" id="PRO_5015033817" evidence="4">
    <location>
        <begin position="18"/>
        <end position="368"/>
    </location>
</feature>
<dbReference type="EMBL" id="GBHO01029999">
    <property type="protein sequence ID" value="JAG13605.1"/>
    <property type="molecule type" value="Transcribed_RNA"/>
</dbReference>
<dbReference type="InterPro" id="IPR043504">
    <property type="entry name" value="Peptidase_S1_PA_chymotrypsin"/>
</dbReference>
<gene>
    <name evidence="6" type="primary">Ovch2_1</name>
    <name evidence="6" type="ORF">CM83_98896</name>
</gene>
<dbReference type="Gene3D" id="2.40.10.10">
    <property type="entry name" value="Trypsin-like serine proteases"/>
    <property type="match status" value="1"/>
</dbReference>
<proteinExistence type="inferred from homology"/>
<dbReference type="AlphaFoldDB" id="A0A0A9X966"/>
<keyword evidence="1" id="KW-1015">Disulfide bond</keyword>
<comment type="similarity">
    <text evidence="2">Belongs to the peptidase S1 family. CLIP subfamily.</text>
</comment>
<keyword evidence="4" id="KW-0732">Signal</keyword>